<dbReference type="Gene3D" id="3.30.1380.20">
    <property type="entry name" value="Trafficking protein particle complex subunit 3"/>
    <property type="match status" value="1"/>
</dbReference>
<reference evidence="2 3" key="1">
    <citation type="journal article" date="2012" name="J. Bacteriol.">
        <title>Genome sequence of Lactobacillus mucosae LM1, isolated from piglet feces.</title>
        <authorList>
            <person name="Lee J.H."/>
            <person name="Valeriano V.D."/>
            <person name="Shin Y.R."/>
            <person name="Chae J.P."/>
            <person name="Kim G.B."/>
            <person name="Ham J.S."/>
            <person name="Chun J."/>
            <person name="Kang D.K."/>
        </authorList>
    </citation>
    <scope>NUCLEOTIDE SEQUENCE [LARGE SCALE GENOMIC DNA]</scope>
    <source>
        <strain evidence="2 3">LM1</strain>
    </source>
</reference>
<dbReference type="KEGG" id="lmu:LBLM1_08280"/>
<evidence type="ECO:0000256" key="1">
    <source>
        <dbReference type="SAM" id="MobiDB-lite"/>
    </source>
</evidence>
<dbReference type="AlphaFoldDB" id="A0A0D4CLB6"/>
<dbReference type="SUPFAM" id="SSF111126">
    <property type="entry name" value="Ligand-binding domain in the NO signalling and Golgi transport"/>
    <property type="match status" value="1"/>
</dbReference>
<dbReference type="STRING" id="1130798.LBLM1_08280"/>
<name>A0A0D4CLB6_LIMMU</name>
<feature type="region of interest" description="Disordered" evidence="1">
    <location>
        <begin position="138"/>
        <end position="185"/>
    </location>
</feature>
<dbReference type="OrthoDB" id="2965348at2"/>
<feature type="compositionally biased region" description="Basic residues" evidence="1">
    <location>
        <begin position="173"/>
        <end position="185"/>
    </location>
</feature>
<evidence type="ECO:0000313" key="2">
    <source>
        <dbReference type="EMBL" id="AJT50957.1"/>
    </source>
</evidence>
<accession>A0A0D4CLB6</accession>
<dbReference type="RefSeq" id="WP_006500223.1">
    <property type="nucleotide sequence ID" value="NZ_CP011013.1"/>
</dbReference>
<dbReference type="InterPro" id="IPR024096">
    <property type="entry name" value="NO_sig/Golgi_transp_ligand-bd"/>
</dbReference>
<sequence length="185" mass="21044">MSQKTYDRLIHSHRGLIAGTMRDVILPAILGKETDGILYWIGKDLAREYPVASLEDLIVLTEQLGMGKLELRQKNSIQHVWRLSGPIVEERLAVDKEETSFSLEAGFLAQELEFQLSAVTEAEVIEHKRSYVEILAQNDPQSDTESERTELAEFIEIEKPASKQASEADSQKGRRFRHKKQAPQK</sequence>
<keyword evidence="3" id="KW-1185">Reference proteome</keyword>
<gene>
    <name evidence="2" type="ORF">LBLM1_08280</name>
</gene>
<dbReference type="InterPro" id="IPR019642">
    <property type="entry name" value="DUF2507"/>
</dbReference>
<protein>
    <recommendedName>
        <fullName evidence="4">DUF2507 domain-containing protein</fullName>
    </recommendedName>
</protein>
<dbReference type="Pfam" id="PF10702">
    <property type="entry name" value="DUF2507"/>
    <property type="match status" value="1"/>
</dbReference>
<evidence type="ECO:0008006" key="4">
    <source>
        <dbReference type="Google" id="ProtNLM"/>
    </source>
</evidence>
<organism evidence="2 3">
    <name type="scientific">Limosilactobacillus mucosae LM1</name>
    <dbReference type="NCBI Taxonomy" id="1130798"/>
    <lineage>
        <taxon>Bacteria</taxon>
        <taxon>Bacillati</taxon>
        <taxon>Bacillota</taxon>
        <taxon>Bacilli</taxon>
        <taxon>Lactobacillales</taxon>
        <taxon>Lactobacillaceae</taxon>
        <taxon>Limosilactobacillus</taxon>
    </lineage>
</organism>
<dbReference type="Proteomes" id="UP000003645">
    <property type="component" value="Chromosome"/>
</dbReference>
<feature type="compositionally biased region" description="Basic and acidic residues" evidence="1">
    <location>
        <begin position="145"/>
        <end position="161"/>
    </location>
</feature>
<proteinExistence type="predicted"/>
<dbReference type="HOGENOM" id="CLU_099404_1_0_9"/>
<dbReference type="EMBL" id="CP011013">
    <property type="protein sequence ID" value="AJT50957.1"/>
    <property type="molecule type" value="Genomic_DNA"/>
</dbReference>
<evidence type="ECO:0000313" key="3">
    <source>
        <dbReference type="Proteomes" id="UP000003645"/>
    </source>
</evidence>